<dbReference type="eggNOG" id="ENOG502Z8DF">
    <property type="taxonomic scope" value="Bacteria"/>
</dbReference>
<evidence type="ECO:0000256" key="1">
    <source>
        <dbReference type="SAM" id="Phobius"/>
    </source>
</evidence>
<evidence type="ECO:0000313" key="2">
    <source>
        <dbReference type="EMBL" id="ABM60569.1"/>
    </source>
</evidence>
<proteinExistence type="predicted"/>
<reference evidence="3" key="1">
    <citation type="submission" date="2006-12" db="EMBL/GenBank/DDBJ databases">
        <title>Complete sequence of chromosome 1 of Verminephrobacter eiseniae EF01-2.</title>
        <authorList>
            <person name="Copeland A."/>
            <person name="Lucas S."/>
            <person name="Lapidus A."/>
            <person name="Barry K."/>
            <person name="Detter J.C."/>
            <person name="Glavina del Rio T."/>
            <person name="Dalin E."/>
            <person name="Tice H."/>
            <person name="Pitluck S."/>
            <person name="Chertkov O."/>
            <person name="Brettin T."/>
            <person name="Bruce D."/>
            <person name="Han C."/>
            <person name="Tapia R."/>
            <person name="Gilna P."/>
            <person name="Schmutz J."/>
            <person name="Larimer F."/>
            <person name="Land M."/>
            <person name="Hauser L."/>
            <person name="Kyrpides N."/>
            <person name="Kim E."/>
            <person name="Stahl D."/>
            <person name="Richardson P."/>
        </authorList>
    </citation>
    <scope>NUCLEOTIDE SEQUENCE [LARGE SCALE GENOMIC DNA]</scope>
    <source>
        <strain evidence="3">EF01-2</strain>
    </source>
</reference>
<dbReference type="OrthoDB" id="2504727at2"/>
<dbReference type="EMBL" id="CP000542">
    <property type="protein sequence ID" value="ABM60569.1"/>
    <property type="molecule type" value="Genomic_DNA"/>
</dbReference>
<organism evidence="2 3">
    <name type="scientific">Verminephrobacter eiseniae (strain EF01-2)</name>
    <dbReference type="NCBI Taxonomy" id="391735"/>
    <lineage>
        <taxon>Bacteria</taxon>
        <taxon>Pseudomonadati</taxon>
        <taxon>Pseudomonadota</taxon>
        <taxon>Betaproteobacteria</taxon>
        <taxon>Burkholderiales</taxon>
        <taxon>Comamonadaceae</taxon>
        <taxon>Verminephrobacter</taxon>
    </lineage>
</organism>
<dbReference type="Proteomes" id="UP000000374">
    <property type="component" value="Chromosome"/>
</dbReference>
<sequence length="568" mass="62175">MSEKEEFNADHAQRLLIAWKALKAENMKVAPHLERQAAEFMAAPLLLSGLVDTSGLSDDAVLFGRMAGMGVRFFESQSEKTSAEPMPVRDAQVELFRLFAQLFGALTGREVGLIADEAEIRERMMWRIEHDDAEMAPRVNAAAEELEAFYAANAHAAFVYAKTLGGMRLVTGGQRTFGPSALSGVRITGLYADTQLIPDPVHPFFTSDLHLNAMHLQLAHALFYILQLRPLVEPGFLVPPVFVFPSFEQPLQDNDAHTMHGMEQLALRLVGPLCDGTVASLGDLRDYARKREDAFVQAVLENRLFVPPGGDPNRFLQPGDAVQEYIAQLEGIRSNEALDLLKKLPAGVVILKGVLERLAPQYHLIENANELGAQPLLSQATHWHYFEKCAAANAADLRRRKVLSEQAFQTLRAVQDDSLSWLANIPVDGLRELIANNEHRWLREELNKYTSQLAGAGEIDTSEMVREVSHGLASLVHRQQKAMNDIEKKYEPKKWAAYLGGGAGLAVAGAAMLPILSPFLGVAGPAVAAAAAIGGGALGFGKEKLGELTEKRQAQHSMIGMLATARTK</sequence>
<keyword evidence="1" id="KW-1133">Transmembrane helix</keyword>
<protein>
    <submittedName>
        <fullName evidence="2">Uncharacterized protein</fullName>
    </submittedName>
</protein>
<accession>A1WSG2</accession>
<dbReference type="AlphaFoldDB" id="A1WSG2"/>
<gene>
    <name evidence="2" type="ordered locus">Veis_4880</name>
</gene>
<name>A1WSG2_VEREI</name>
<dbReference type="HOGENOM" id="CLU_561092_0_0_4"/>
<keyword evidence="1" id="KW-0812">Transmembrane</keyword>
<evidence type="ECO:0000313" key="3">
    <source>
        <dbReference type="Proteomes" id="UP000000374"/>
    </source>
</evidence>
<feature type="transmembrane region" description="Helical" evidence="1">
    <location>
        <begin position="522"/>
        <end position="541"/>
    </location>
</feature>
<keyword evidence="1" id="KW-0472">Membrane</keyword>
<dbReference type="RefSeq" id="WP_011812547.1">
    <property type="nucleotide sequence ID" value="NC_008786.1"/>
</dbReference>
<dbReference type="GeneID" id="76463140"/>
<keyword evidence="3" id="KW-1185">Reference proteome</keyword>
<dbReference type="KEGG" id="vei:Veis_4880"/>